<reference evidence="2 3" key="1">
    <citation type="submission" date="2010-05" db="EMBL/GenBank/DDBJ databases">
        <title>Complete sequence of Thermoanaerobacter mathranii subsp. mathranii mathranii str. A3.</title>
        <authorList>
            <consortium name="US DOE Joint Genome Institute"/>
            <person name="Lucas S."/>
            <person name="Copeland A."/>
            <person name="Lapidus A."/>
            <person name="Cheng J.-F."/>
            <person name="Bruce D."/>
            <person name="Goodwin L."/>
            <person name="Pitluck S."/>
            <person name="Held B."/>
            <person name="Detter J.C."/>
            <person name="Han C."/>
            <person name="Tapia R."/>
            <person name="Land M."/>
            <person name="Hauser L."/>
            <person name="Kyrpides N."/>
            <person name="Mikhailova N."/>
            <person name="Zhou J."/>
            <person name="Hemme C."/>
            <person name="Woyke T."/>
        </authorList>
    </citation>
    <scope>NUCLEOTIDE SEQUENCE [LARGE SCALE GENOMIC DNA]</scope>
    <source>
        <strain evidence="2 3">A3</strain>
    </source>
</reference>
<dbReference type="Pfam" id="PF02624">
    <property type="entry name" value="YcaO"/>
    <property type="match status" value="1"/>
</dbReference>
<dbReference type="RefSeq" id="WP_013149837.1">
    <property type="nucleotide sequence ID" value="NC_014209.1"/>
</dbReference>
<dbReference type="Gene3D" id="3.30.40.250">
    <property type="match status" value="1"/>
</dbReference>
<protein>
    <recommendedName>
        <fullName evidence="1">YcaO domain-containing protein</fullName>
    </recommendedName>
</protein>
<name>A0ABM5LNC4_THEM3</name>
<feature type="domain" description="YcaO" evidence="1">
    <location>
        <begin position="90"/>
        <end position="467"/>
    </location>
</feature>
<dbReference type="InterPro" id="IPR003776">
    <property type="entry name" value="YcaO-like_dom"/>
</dbReference>
<dbReference type="Gene3D" id="3.30.160.660">
    <property type="match status" value="1"/>
</dbReference>
<dbReference type="PANTHER" id="PTHR37809">
    <property type="entry name" value="RIBOSOMAL PROTEIN S12 METHYLTHIOTRANSFERASE ACCESSORY FACTOR YCAO"/>
    <property type="match status" value="1"/>
</dbReference>
<proteinExistence type="predicted"/>
<evidence type="ECO:0000259" key="1">
    <source>
        <dbReference type="PROSITE" id="PS51664"/>
    </source>
</evidence>
<dbReference type="PROSITE" id="PS51664">
    <property type="entry name" value="YCAO"/>
    <property type="match status" value="1"/>
</dbReference>
<gene>
    <name evidence="2" type="ordered locus">Tmath_0479</name>
</gene>
<evidence type="ECO:0000313" key="3">
    <source>
        <dbReference type="Proteomes" id="UP000002064"/>
    </source>
</evidence>
<dbReference type="PANTHER" id="PTHR37809:SF1">
    <property type="entry name" value="RIBOSOMAL PROTEIN S12 METHYLTHIOTRANSFERASE ACCESSORY FACTOR YCAO"/>
    <property type="match status" value="1"/>
</dbReference>
<accession>A0ABM5LNC4</accession>
<evidence type="ECO:0000313" key="2">
    <source>
        <dbReference type="EMBL" id="ADH60243.1"/>
    </source>
</evidence>
<sequence>MGLNINVINKRKICEPQITQIDDYLNYKEMMSFVGYFNLIKKVDIVLAPSSELPLFIGNCEFANLTYLFNYLLRRTSMSIRLEESIFAGGKGFSYYKAICSSLGEAFERLMGCLDYFNQRENVLVGTYNKLIKEGYKLIDPAKINIFSDEQFNEKDFLFDKFDRNSIVGWIKMLDMDTHEGIYVPASLIMMYYERQDSKERRIAYATSGGLTSHFNELYGYEHGLLEIIERHEINLSWYCKIPPKEIVLNEIEDKRLLQYKDYIKEKNIRFYRHNIDQEVFHVVTAVSFDKDMEKYSFNTGGGISVDIESAILSALEEYAQSVNNTRKVLYAPKWLTSIYVNRVLDVQEEEDPRKFKVFYQAVSYYGLKRHKEKLSWYLENNEKIYLSEIKKNQERISATDYLKKEKIRPLCLKIMPGRFNHIFISKVFMVEFVPAFIAGIPMLGHEKYKEYLKEGEEINKDILPYP</sequence>
<dbReference type="Gene3D" id="3.30.1330.230">
    <property type="match status" value="1"/>
</dbReference>
<keyword evidence="3" id="KW-1185">Reference proteome</keyword>
<dbReference type="Proteomes" id="UP000002064">
    <property type="component" value="Chromosome"/>
</dbReference>
<dbReference type="EMBL" id="CP002032">
    <property type="protein sequence ID" value="ADH60243.1"/>
    <property type="molecule type" value="Genomic_DNA"/>
</dbReference>
<organism evidence="2 3">
    <name type="scientific">Thermoanaerobacter mathranii subsp. mathranii (strain DSM 11426 / CCUG 53645 / CIP 108742 / A3)</name>
    <dbReference type="NCBI Taxonomy" id="583358"/>
    <lineage>
        <taxon>Bacteria</taxon>
        <taxon>Bacillati</taxon>
        <taxon>Bacillota</taxon>
        <taxon>Clostridia</taxon>
        <taxon>Thermoanaerobacterales</taxon>
        <taxon>Thermoanaerobacteraceae</taxon>
        <taxon>Thermoanaerobacter</taxon>
    </lineage>
</organism>